<dbReference type="EMBL" id="CP012672">
    <property type="protein sequence ID" value="AUX33054.1"/>
    <property type="molecule type" value="Genomic_DNA"/>
</dbReference>
<dbReference type="Proteomes" id="UP000295497">
    <property type="component" value="Chromosome"/>
</dbReference>
<name>A0A4P2QS21_SORCE</name>
<accession>A0A4P2QS21</accession>
<protein>
    <submittedName>
        <fullName evidence="1">Uncharacterized protein</fullName>
    </submittedName>
</protein>
<organism evidence="1 2">
    <name type="scientific">Sorangium cellulosum</name>
    <name type="common">Polyangium cellulosum</name>
    <dbReference type="NCBI Taxonomy" id="56"/>
    <lineage>
        <taxon>Bacteria</taxon>
        <taxon>Pseudomonadati</taxon>
        <taxon>Myxococcota</taxon>
        <taxon>Polyangia</taxon>
        <taxon>Polyangiales</taxon>
        <taxon>Polyangiaceae</taxon>
        <taxon>Sorangium</taxon>
    </lineage>
</organism>
<evidence type="ECO:0000313" key="1">
    <source>
        <dbReference type="EMBL" id="AUX33054.1"/>
    </source>
</evidence>
<proteinExistence type="predicted"/>
<dbReference type="RefSeq" id="WP_129576539.1">
    <property type="nucleotide sequence ID" value="NZ_CP012672.1"/>
</dbReference>
<sequence>MAHPQIFSEEAAFSPVLRFSGNFTGETVAYPDESDSCTTLPFTAHAVFNATDKGIDLYTDADCNDFILHEPANNFHSFLTRDVRSYRASTGD</sequence>
<gene>
    <name evidence="1" type="ORF">SOCE836_052060</name>
</gene>
<dbReference type="AlphaFoldDB" id="A0A4P2QS21"/>
<evidence type="ECO:0000313" key="2">
    <source>
        <dbReference type="Proteomes" id="UP000295497"/>
    </source>
</evidence>
<reference evidence="1 2" key="1">
    <citation type="submission" date="2015-09" db="EMBL/GenBank/DDBJ databases">
        <title>Sorangium comparison.</title>
        <authorList>
            <person name="Zaburannyi N."/>
            <person name="Bunk B."/>
            <person name="Overmann J."/>
            <person name="Mueller R."/>
        </authorList>
    </citation>
    <scope>NUCLEOTIDE SEQUENCE [LARGE SCALE GENOMIC DNA]</scope>
    <source>
        <strain evidence="1 2">So ce836</strain>
    </source>
</reference>